<feature type="compositionally biased region" description="Polar residues" evidence="1">
    <location>
        <begin position="282"/>
        <end position="297"/>
    </location>
</feature>
<feature type="compositionally biased region" description="Basic residues" evidence="1">
    <location>
        <begin position="330"/>
        <end position="340"/>
    </location>
</feature>
<name>A0A9W7FUV7_9STRA</name>
<feature type="compositionally biased region" description="Basic and acidic residues" evidence="1">
    <location>
        <begin position="68"/>
        <end position="83"/>
    </location>
</feature>
<feature type="compositionally biased region" description="Basic and acidic residues" evidence="1">
    <location>
        <begin position="318"/>
        <end position="329"/>
    </location>
</feature>
<feature type="compositionally biased region" description="Acidic residues" evidence="1">
    <location>
        <begin position="34"/>
        <end position="49"/>
    </location>
</feature>
<evidence type="ECO:0000313" key="2">
    <source>
        <dbReference type="EMBL" id="GMI18777.1"/>
    </source>
</evidence>
<sequence length="405" mass="43877">MASSSPPKALFWGTPSSSSPAPINLPTSGHTYDYESEEDSGEYSDDEGMEAPSGSLPLHQGGDFYDASPKKYEVVRGGDDKENVTNGQYGISLDGIVGEAEGYDATKDDDYGDEGGEYDDEYDDDDEKASEEEVTTPRMDPNFYQGVETLLSRPPPKFGRPSLSTKSAKETDAILRKNKQALRSLESNVKSAPLRTSNVKSKIDTGGKKKSRKNSGSQSVQQAINPDLLAEAFQYAERLSTMEALSDMPDGDSDAAKVALLTSKSGGTFAGNPLELARKMRQSTGKTFTNPNVNGRSMNAPGAAYGSMQRSSSSGGESRSKTGSKEKKGLKVKNQQRKKQSMNYGDDPNSANSRARDMEESLRQLSSGMGVEKLRRELEESKKNMEKSSGFLKDAAGEFLQGKFK</sequence>
<organism evidence="2 3">
    <name type="scientific">Triparma laevis f. longispina</name>
    <dbReference type="NCBI Taxonomy" id="1714387"/>
    <lineage>
        <taxon>Eukaryota</taxon>
        <taxon>Sar</taxon>
        <taxon>Stramenopiles</taxon>
        <taxon>Ochrophyta</taxon>
        <taxon>Bolidophyceae</taxon>
        <taxon>Parmales</taxon>
        <taxon>Triparmaceae</taxon>
        <taxon>Triparma</taxon>
    </lineage>
</organism>
<proteinExistence type="predicted"/>
<keyword evidence="3" id="KW-1185">Reference proteome</keyword>
<feature type="compositionally biased region" description="Basic and acidic residues" evidence="1">
    <location>
        <begin position="372"/>
        <end position="386"/>
    </location>
</feature>
<dbReference type="OrthoDB" id="10467134at2759"/>
<feature type="compositionally biased region" description="Polar residues" evidence="1">
    <location>
        <begin position="185"/>
        <end position="200"/>
    </location>
</feature>
<reference evidence="3" key="1">
    <citation type="journal article" date="2023" name="Commun. Biol.">
        <title>Genome analysis of Parmales, the sister group of diatoms, reveals the evolutionary specialization of diatoms from phago-mixotrophs to photoautotrophs.</title>
        <authorList>
            <person name="Ban H."/>
            <person name="Sato S."/>
            <person name="Yoshikawa S."/>
            <person name="Yamada K."/>
            <person name="Nakamura Y."/>
            <person name="Ichinomiya M."/>
            <person name="Sato N."/>
            <person name="Blanc-Mathieu R."/>
            <person name="Endo H."/>
            <person name="Kuwata A."/>
            <person name="Ogata H."/>
        </authorList>
    </citation>
    <scope>NUCLEOTIDE SEQUENCE [LARGE SCALE GENOMIC DNA]</scope>
    <source>
        <strain evidence="3">NIES 3700</strain>
    </source>
</reference>
<evidence type="ECO:0000313" key="3">
    <source>
        <dbReference type="Proteomes" id="UP001165122"/>
    </source>
</evidence>
<protein>
    <submittedName>
        <fullName evidence="2">Uncharacterized protein</fullName>
    </submittedName>
</protein>
<feature type="region of interest" description="Disordered" evidence="1">
    <location>
        <begin position="1"/>
        <end position="171"/>
    </location>
</feature>
<comment type="caution">
    <text evidence="2">The sequence shown here is derived from an EMBL/GenBank/DDBJ whole genome shotgun (WGS) entry which is preliminary data.</text>
</comment>
<feature type="compositionally biased region" description="Polar residues" evidence="1">
    <location>
        <begin position="14"/>
        <end position="30"/>
    </location>
</feature>
<accession>A0A9W7FUV7</accession>
<feature type="region of interest" description="Disordered" evidence="1">
    <location>
        <begin position="280"/>
        <end position="389"/>
    </location>
</feature>
<dbReference type="Proteomes" id="UP001165122">
    <property type="component" value="Unassembled WGS sequence"/>
</dbReference>
<gene>
    <name evidence="2" type="ORF">TrLO_g13313</name>
</gene>
<dbReference type="EMBL" id="BRXW01000346">
    <property type="protein sequence ID" value="GMI18777.1"/>
    <property type="molecule type" value="Genomic_DNA"/>
</dbReference>
<dbReference type="AlphaFoldDB" id="A0A9W7FUV7"/>
<evidence type="ECO:0000256" key="1">
    <source>
        <dbReference type="SAM" id="MobiDB-lite"/>
    </source>
</evidence>
<feature type="compositionally biased region" description="Acidic residues" evidence="1">
    <location>
        <begin position="110"/>
        <end position="134"/>
    </location>
</feature>
<feature type="region of interest" description="Disordered" evidence="1">
    <location>
        <begin position="184"/>
        <end position="223"/>
    </location>
</feature>